<protein>
    <recommendedName>
        <fullName evidence="2">Lumazine-binding protein</fullName>
    </recommendedName>
</protein>
<dbReference type="EMBL" id="CAADRN010000071">
    <property type="protein sequence ID" value="VFU12264.1"/>
    <property type="molecule type" value="Genomic_DNA"/>
</dbReference>
<sequence length="152" mass="17088">MLKTILFLICLISCFTNISGDAAIVSGYPSRESEEEITSVLRGAVEDTRWLAATSRREVQELLAAYYGEPLLSELSDAVWNFISVPTDWHYETRVGRFTVLRHSGNQAAVQAEIFETDVLSGFTCVSKAEYHLIKVNRNWKIVAVRPVNGVY</sequence>
<proteinExistence type="predicted"/>
<reference evidence="1" key="1">
    <citation type="submission" date="2019-03" db="EMBL/GenBank/DDBJ databases">
        <authorList>
            <person name="Hao L."/>
        </authorList>
    </citation>
    <scope>NUCLEOTIDE SEQUENCE</scope>
</reference>
<organism evidence="1">
    <name type="scientific">anaerobic digester metagenome</name>
    <dbReference type="NCBI Taxonomy" id="1263854"/>
    <lineage>
        <taxon>unclassified sequences</taxon>
        <taxon>metagenomes</taxon>
        <taxon>ecological metagenomes</taxon>
    </lineage>
</organism>
<evidence type="ECO:0000313" key="1">
    <source>
        <dbReference type="EMBL" id="VFU12264.1"/>
    </source>
</evidence>
<gene>
    <name evidence="1" type="ORF">SCFA_1620003</name>
</gene>
<accession>A0A485LVN7</accession>
<evidence type="ECO:0008006" key="2">
    <source>
        <dbReference type="Google" id="ProtNLM"/>
    </source>
</evidence>
<name>A0A485LVN7_9ZZZZ</name>
<dbReference type="AlphaFoldDB" id="A0A485LVN7"/>